<dbReference type="AlphaFoldDB" id="A0A6C0LTV6"/>
<dbReference type="EMBL" id="MN740563">
    <property type="protein sequence ID" value="QHU33820.1"/>
    <property type="molecule type" value="Genomic_DNA"/>
</dbReference>
<accession>A0A6C0LTV6</accession>
<organism evidence="1">
    <name type="scientific">viral metagenome</name>
    <dbReference type="NCBI Taxonomy" id="1070528"/>
    <lineage>
        <taxon>unclassified sequences</taxon>
        <taxon>metagenomes</taxon>
        <taxon>organismal metagenomes</taxon>
    </lineage>
</organism>
<reference evidence="1" key="1">
    <citation type="journal article" date="2020" name="Nature">
        <title>Giant virus diversity and host interactions through global metagenomics.</title>
        <authorList>
            <person name="Schulz F."/>
            <person name="Roux S."/>
            <person name="Paez-Espino D."/>
            <person name="Jungbluth S."/>
            <person name="Walsh D.A."/>
            <person name="Denef V.J."/>
            <person name="McMahon K.D."/>
            <person name="Konstantinidis K.T."/>
            <person name="Eloe-Fadrosh E.A."/>
            <person name="Kyrpides N.C."/>
            <person name="Woyke T."/>
        </authorList>
    </citation>
    <scope>NUCLEOTIDE SEQUENCE</scope>
    <source>
        <strain evidence="1">GVMAG-S-1016704-121</strain>
    </source>
</reference>
<sequence>MFNVTDITKKYNIPVSHFANYVCSTNIRLSSSYKQDSQYAVDLFESRIRDNLEELHASAYYSDELLFSIVTSVCAHELAYVFTPYNGEDLSPKW</sequence>
<proteinExistence type="predicted"/>
<name>A0A6C0LTV6_9ZZZZ</name>
<protein>
    <submittedName>
        <fullName evidence="1">Uncharacterized protein</fullName>
    </submittedName>
</protein>
<evidence type="ECO:0000313" key="1">
    <source>
        <dbReference type="EMBL" id="QHU33820.1"/>
    </source>
</evidence>